<feature type="region of interest" description="Disordered" evidence="1">
    <location>
        <begin position="85"/>
        <end position="146"/>
    </location>
</feature>
<dbReference type="EMBL" id="JAZBJZ010000177">
    <property type="protein sequence ID" value="MEE3719832.1"/>
    <property type="molecule type" value="Genomic_DNA"/>
</dbReference>
<dbReference type="AlphaFoldDB" id="A0AAW9PZF2"/>
<protein>
    <submittedName>
        <fullName evidence="2">Uncharacterized protein</fullName>
    </submittedName>
</protein>
<name>A0AAW9PZF2_9CYAN</name>
<gene>
    <name evidence="2" type="ORF">V2H45_24125</name>
</gene>
<organism evidence="2 3">
    <name type="scientific">Tumidithrix elongata BACA0141</name>
    <dbReference type="NCBI Taxonomy" id="2716417"/>
    <lineage>
        <taxon>Bacteria</taxon>
        <taxon>Bacillati</taxon>
        <taxon>Cyanobacteriota</taxon>
        <taxon>Cyanophyceae</taxon>
        <taxon>Pseudanabaenales</taxon>
        <taxon>Pseudanabaenaceae</taxon>
        <taxon>Tumidithrix</taxon>
        <taxon>Tumidithrix elongata</taxon>
    </lineage>
</organism>
<sequence length="563" mass="63977">MPRFQSRLFNWIDQSLPVQLGRSVRTLIENLLNERIGNPPIQGRSPAAKALPFQLGKQIGKQIARVVLYPVYILGTVLKRKYPQLNPQANSQSNPRLNPQTEPRSPRQFTKQSDFPTDSQSPSPVGSQETDNSNQSKPQQALPSKKVSPLLRPFQSLFLWLSPPASLEKLSEMVEKLESQEKSEPSRPKALRGKRTPLLLRPFQKLALWFSSPSDLQASDKSAEQSDFIEGEILEEFQPRYLPERKIPFLLRPFVKIVLWVDRTGLFNKNSSKNSVPNSAQNSESPQDATNTAETSFRNDASSSQSSKDAFNKNDTANRQFLEIWKQTFAATNFQTDADGNLTSNQALGKNERLERIRDLIRAAIAYFFSKKVNPLEPDPSSANLQTSPEEAWLTMADLFGDEGGPWPVPTEYESMALARPSDLFAVDPNNSVLTETPNELDKDLVQTSKPSKGDLVQASDFSEEDGDLVQVDTSKGEIVLDDPNYLPDWSEYLEEPTPPLRAWIETHATFLGYAYSPVMEIVHWLDRLVARIERSLIWVWQKITRFPRWLGQRLKRRKKKDR</sequence>
<comment type="caution">
    <text evidence="2">The sequence shown here is derived from an EMBL/GenBank/DDBJ whole genome shotgun (WGS) entry which is preliminary data.</text>
</comment>
<proteinExistence type="predicted"/>
<evidence type="ECO:0000313" key="2">
    <source>
        <dbReference type="EMBL" id="MEE3719832.1"/>
    </source>
</evidence>
<feature type="compositionally biased region" description="Polar residues" evidence="1">
    <location>
        <begin position="280"/>
        <end position="313"/>
    </location>
</feature>
<dbReference type="RefSeq" id="WP_330486268.1">
    <property type="nucleotide sequence ID" value="NZ_JAZBJZ010000177.1"/>
</dbReference>
<feature type="region of interest" description="Disordered" evidence="1">
    <location>
        <begin position="270"/>
        <end position="313"/>
    </location>
</feature>
<evidence type="ECO:0000256" key="1">
    <source>
        <dbReference type="SAM" id="MobiDB-lite"/>
    </source>
</evidence>
<reference evidence="2" key="1">
    <citation type="submission" date="2024-01" db="EMBL/GenBank/DDBJ databases">
        <title>Bank of Algae and Cyanobacteria of the Azores (BACA) strain genomes.</title>
        <authorList>
            <person name="Luz R."/>
            <person name="Cordeiro R."/>
            <person name="Fonseca A."/>
            <person name="Goncalves V."/>
        </authorList>
    </citation>
    <scope>NUCLEOTIDE SEQUENCE</scope>
    <source>
        <strain evidence="2">BACA0141</strain>
    </source>
</reference>
<accession>A0AAW9PZF2</accession>
<feature type="compositionally biased region" description="Low complexity" evidence="1">
    <location>
        <begin position="270"/>
        <end position="279"/>
    </location>
</feature>
<evidence type="ECO:0000313" key="3">
    <source>
        <dbReference type="Proteomes" id="UP001333818"/>
    </source>
</evidence>
<dbReference type="Proteomes" id="UP001333818">
    <property type="component" value="Unassembled WGS sequence"/>
</dbReference>
<feature type="compositionally biased region" description="Polar residues" evidence="1">
    <location>
        <begin position="85"/>
        <end position="142"/>
    </location>
</feature>
<keyword evidence="3" id="KW-1185">Reference proteome</keyword>